<dbReference type="GO" id="GO:0008716">
    <property type="term" value="F:D-alanine-D-alanine ligase activity"/>
    <property type="evidence" value="ECO:0007669"/>
    <property type="project" value="UniProtKB-UniRule"/>
</dbReference>
<evidence type="ECO:0000256" key="2">
    <source>
        <dbReference type="ARBA" id="ARBA00003921"/>
    </source>
</evidence>
<keyword evidence="11 21" id="KW-0067">ATP-binding</keyword>
<gene>
    <name evidence="23" type="primary">ddlB</name>
    <name evidence="18" type="synonym">ddl</name>
    <name evidence="23" type="ORF">OPDIPICF_00589</name>
</gene>
<evidence type="ECO:0000256" key="8">
    <source>
        <dbReference type="ARBA" id="ARBA00022598"/>
    </source>
</evidence>
<evidence type="ECO:0000256" key="7">
    <source>
        <dbReference type="ARBA" id="ARBA00022490"/>
    </source>
</evidence>
<dbReference type="GO" id="GO:0046872">
    <property type="term" value="F:metal ion binding"/>
    <property type="evidence" value="ECO:0007669"/>
    <property type="project" value="UniProtKB-KW"/>
</dbReference>
<feature type="binding site" evidence="20">
    <location>
        <position position="259"/>
    </location>
    <ligand>
        <name>Mg(2+)</name>
        <dbReference type="ChEBI" id="CHEBI:18420"/>
        <label>1</label>
    </ligand>
</feature>
<dbReference type="FunFam" id="3.30.470.20:FF:000008">
    <property type="entry name" value="D-alanine--D-alanine ligase"/>
    <property type="match status" value="1"/>
</dbReference>
<keyword evidence="10 21" id="KW-0547">Nucleotide-binding</keyword>
<dbReference type="OrthoDB" id="9813261at2"/>
<dbReference type="NCBIfam" id="NF002378">
    <property type="entry name" value="PRK01372.1"/>
    <property type="match status" value="1"/>
</dbReference>
<keyword evidence="16 18" id="KW-0961">Cell wall biogenesis/degradation</keyword>
<sequence length="310" mass="33523">MTNSNLLPDNARLAVLFGGEGSERDVSLNSGAQVIAGFKALGMEPVAIDVPTHQLADAIKSERITHAFIALHGGDGENGTVQALLRSLDVCFTGSDTLGCAIAMDKQRSKLIWQGAGIPTANFVVVDRRSDWSDVKALLGEKVMIKPSREGSSVGMAVVTNADDFRTAVDQAARFDDEILAERWISGNEYTVAILGDQTLPMIRLKTNHVFYDYDAKYLSDDTEYLCPCGLDAEQEQEIRAVALKAYRLLGCSGWGRVDVMTEDDGSYFLLEANTSPGMTDHSLVPIAAAADGMDFKQLVGRILELSVTP</sequence>
<comment type="catalytic activity">
    <reaction evidence="17 18">
        <text>2 D-alanine + ATP = D-alanyl-D-alanine + ADP + phosphate + H(+)</text>
        <dbReference type="Rhea" id="RHEA:11224"/>
        <dbReference type="ChEBI" id="CHEBI:15378"/>
        <dbReference type="ChEBI" id="CHEBI:30616"/>
        <dbReference type="ChEBI" id="CHEBI:43474"/>
        <dbReference type="ChEBI" id="CHEBI:57416"/>
        <dbReference type="ChEBI" id="CHEBI:57822"/>
        <dbReference type="ChEBI" id="CHEBI:456216"/>
        <dbReference type="EC" id="6.3.2.4"/>
    </reaction>
</comment>
<dbReference type="InterPro" id="IPR000291">
    <property type="entry name" value="D-Ala_lig_Van_CS"/>
</dbReference>
<dbReference type="PANTHER" id="PTHR23132">
    <property type="entry name" value="D-ALANINE--D-ALANINE LIGASE"/>
    <property type="match status" value="1"/>
</dbReference>
<feature type="active site" evidence="19">
    <location>
        <position position="283"/>
    </location>
</feature>
<evidence type="ECO:0000256" key="4">
    <source>
        <dbReference type="ARBA" id="ARBA00004752"/>
    </source>
</evidence>
<evidence type="ECO:0000256" key="11">
    <source>
        <dbReference type="ARBA" id="ARBA00022840"/>
    </source>
</evidence>
<feature type="active site" evidence="19">
    <location>
        <position position="152"/>
    </location>
</feature>
<dbReference type="EC" id="6.3.2.4" evidence="6 18"/>
<evidence type="ECO:0000256" key="16">
    <source>
        <dbReference type="ARBA" id="ARBA00023316"/>
    </source>
</evidence>
<dbReference type="HAMAP" id="MF_00047">
    <property type="entry name" value="Dala_Dala_lig"/>
    <property type="match status" value="1"/>
</dbReference>
<evidence type="ECO:0000313" key="24">
    <source>
        <dbReference type="Proteomes" id="UP000441399"/>
    </source>
</evidence>
<dbReference type="Gene3D" id="3.30.470.20">
    <property type="entry name" value="ATP-grasp fold, B domain"/>
    <property type="match status" value="1"/>
</dbReference>
<evidence type="ECO:0000313" key="23">
    <source>
        <dbReference type="EMBL" id="CAA0083873.1"/>
    </source>
</evidence>
<comment type="function">
    <text evidence="2 18">Cell wall formation.</text>
</comment>
<evidence type="ECO:0000256" key="1">
    <source>
        <dbReference type="ARBA" id="ARBA00001936"/>
    </source>
</evidence>
<keyword evidence="13 18" id="KW-0133">Cell shape</keyword>
<evidence type="ECO:0000256" key="12">
    <source>
        <dbReference type="ARBA" id="ARBA00022842"/>
    </source>
</evidence>
<keyword evidence="15 20" id="KW-0464">Manganese</keyword>
<comment type="subcellular location">
    <subcellularLocation>
        <location evidence="3 18">Cytoplasm</location>
    </subcellularLocation>
</comment>
<dbReference type="InterPro" id="IPR013815">
    <property type="entry name" value="ATP_grasp_subdomain_1"/>
</dbReference>
<accession>A0A5S9N2I3</accession>
<organism evidence="23 24">
    <name type="scientific">BD1-7 clade bacterium</name>
    <dbReference type="NCBI Taxonomy" id="2029982"/>
    <lineage>
        <taxon>Bacteria</taxon>
        <taxon>Pseudomonadati</taxon>
        <taxon>Pseudomonadota</taxon>
        <taxon>Gammaproteobacteria</taxon>
        <taxon>Cellvibrionales</taxon>
        <taxon>Spongiibacteraceae</taxon>
        <taxon>BD1-7 clade</taxon>
    </lineage>
</organism>
<dbReference type="SUPFAM" id="SSF52440">
    <property type="entry name" value="PreATP-grasp domain"/>
    <property type="match status" value="1"/>
</dbReference>
<dbReference type="GO" id="GO:0071555">
    <property type="term" value="P:cell wall organization"/>
    <property type="evidence" value="ECO:0007669"/>
    <property type="project" value="UniProtKB-KW"/>
</dbReference>
<comment type="similarity">
    <text evidence="5 18">Belongs to the D-alanine--D-alanine ligase family.</text>
</comment>
<dbReference type="Gene3D" id="3.40.50.20">
    <property type="match status" value="1"/>
</dbReference>
<evidence type="ECO:0000256" key="3">
    <source>
        <dbReference type="ARBA" id="ARBA00004496"/>
    </source>
</evidence>
<dbReference type="PROSITE" id="PS50975">
    <property type="entry name" value="ATP_GRASP"/>
    <property type="match status" value="1"/>
</dbReference>
<dbReference type="EMBL" id="CACSIO010000001">
    <property type="protein sequence ID" value="CAA0083873.1"/>
    <property type="molecule type" value="Genomic_DNA"/>
</dbReference>
<keyword evidence="7 18" id="KW-0963">Cytoplasm</keyword>
<dbReference type="InterPro" id="IPR011761">
    <property type="entry name" value="ATP-grasp"/>
</dbReference>
<evidence type="ECO:0000256" key="19">
    <source>
        <dbReference type="PIRSR" id="PIRSR039102-1"/>
    </source>
</evidence>
<dbReference type="AlphaFoldDB" id="A0A5S9N2I3"/>
<evidence type="ECO:0000256" key="17">
    <source>
        <dbReference type="ARBA" id="ARBA00047614"/>
    </source>
</evidence>
<keyword evidence="9 20" id="KW-0479">Metal-binding</keyword>
<proteinExistence type="inferred from homology"/>
<evidence type="ECO:0000256" key="14">
    <source>
        <dbReference type="ARBA" id="ARBA00022984"/>
    </source>
</evidence>
<dbReference type="InterPro" id="IPR005905">
    <property type="entry name" value="D_ala_D_ala"/>
</dbReference>
<evidence type="ECO:0000256" key="18">
    <source>
        <dbReference type="HAMAP-Rule" id="MF_00047"/>
    </source>
</evidence>
<dbReference type="PANTHER" id="PTHR23132:SF23">
    <property type="entry name" value="D-ALANINE--D-ALANINE LIGASE B"/>
    <property type="match status" value="1"/>
</dbReference>
<keyword evidence="24" id="KW-1185">Reference proteome</keyword>
<comment type="cofactor">
    <cofactor evidence="1">
        <name>Mn(2+)</name>
        <dbReference type="ChEBI" id="CHEBI:29035"/>
    </cofactor>
</comment>
<dbReference type="PROSITE" id="PS00843">
    <property type="entry name" value="DALA_DALA_LIGASE_1"/>
    <property type="match status" value="1"/>
</dbReference>
<keyword evidence="12 20" id="KW-0460">Magnesium</keyword>
<feature type="binding site" evidence="20">
    <location>
        <position position="274"/>
    </location>
    <ligand>
        <name>Mg(2+)</name>
        <dbReference type="ChEBI" id="CHEBI:18420"/>
        <label>2</label>
    </ligand>
</feature>
<evidence type="ECO:0000256" key="21">
    <source>
        <dbReference type="PROSITE-ProRule" id="PRU00409"/>
    </source>
</evidence>
<dbReference type="Gene3D" id="3.30.1490.20">
    <property type="entry name" value="ATP-grasp fold, A domain"/>
    <property type="match status" value="1"/>
</dbReference>
<name>A0A5S9N2I3_9GAMM</name>
<dbReference type="SUPFAM" id="SSF56059">
    <property type="entry name" value="Glutathione synthetase ATP-binding domain-like"/>
    <property type="match status" value="1"/>
</dbReference>
<feature type="active site" evidence="19">
    <location>
        <position position="23"/>
    </location>
</feature>
<evidence type="ECO:0000256" key="10">
    <source>
        <dbReference type="ARBA" id="ARBA00022741"/>
    </source>
</evidence>
<evidence type="ECO:0000256" key="9">
    <source>
        <dbReference type="ARBA" id="ARBA00022723"/>
    </source>
</evidence>
<dbReference type="GO" id="GO:0009252">
    <property type="term" value="P:peptidoglycan biosynthetic process"/>
    <property type="evidence" value="ECO:0007669"/>
    <property type="project" value="UniProtKB-UniRule"/>
</dbReference>
<feature type="binding site" evidence="20">
    <location>
        <position position="272"/>
    </location>
    <ligand>
        <name>Mg(2+)</name>
        <dbReference type="ChEBI" id="CHEBI:18420"/>
        <label>1</label>
    </ligand>
</feature>
<feature type="domain" description="ATP-grasp" evidence="22">
    <location>
        <begin position="110"/>
        <end position="305"/>
    </location>
</feature>
<evidence type="ECO:0000256" key="15">
    <source>
        <dbReference type="ARBA" id="ARBA00023211"/>
    </source>
</evidence>
<evidence type="ECO:0000256" key="5">
    <source>
        <dbReference type="ARBA" id="ARBA00010871"/>
    </source>
</evidence>
<keyword evidence="14 18" id="KW-0573">Peptidoglycan synthesis</keyword>
<dbReference type="InterPro" id="IPR016185">
    <property type="entry name" value="PreATP-grasp_dom_sf"/>
</dbReference>
<feature type="binding site" evidence="20">
    <location>
        <position position="272"/>
    </location>
    <ligand>
        <name>Mg(2+)</name>
        <dbReference type="ChEBI" id="CHEBI:18420"/>
        <label>2</label>
    </ligand>
</feature>
<dbReference type="PIRSF" id="PIRSF039102">
    <property type="entry name" value="Ddl/VanB"/>
    <property type="match status" value="1"/>
</dbReference>
<dbReference type="GO" id="GO:0008360">
    <property type="term" value="P:regulation of cell shape"/>
    <property type="evidence" value="ECO:0007669"/>
    <property type="project" value="UniProtKB-KW"/>
</dbReference>
<protein>
    <recommendedName>
        <fullName evidence="6 18">D-alanine--D-alanine ligase</fullName>
        <ecNumber evidence="6 18">6.3.2.4</ecNumber>
    </recommendedName>
    <alternativeName>
        <fullName evidence="18">D-Ala-D-Ala ligase</fullName>
    </alternativeName>
    <alternativeName>
        <fullName evidence="18">D-alanylalanine synthetase</fullName>
    </alternativeName>
</protein>
<dbReference type="InterPro" id="IPR011095">
    <property type="entry name" value="Dala_Dala_lig_C"/>
</dbReference>
<keyword evidence="8 18" id="KW-0436">Ligase</keyword>
<comment type="cofactor">
    <cofactor evidence="20">
        <name>Mg(2+)</name>
        <dbReference type="ChEBI" id="CHEBI:18420"/>
    </cofactor>
    <cofactor evidence="20">
        <name>Mn(2+)</name>
        <dbReference type="ChEBI" id="CHEBI:29035"/>
    </cofactor>
    <text evidence="20">Binds 2 magnesium or manganese ions per subunit.</text>
</comment>
<evidence type="ECO:0000256" key="6">
    <source>
        <dbReference type="ARBA" id="ARBA00012216"/>
    </source>
</evidence>
<evidence type="ECO:0000256" key="20">
    <source>
        <dbReference type="PIRSR" id="PIRSR039102-3"/>
    </source>
</evidence>
<dbReference type="PROSITE" id="PS00844">
    <property type="entry name" value="DALA_DALA_LIGASE_2"/>
    <property type="match status" value="1"/>
</dbReference>
<dbReference type="GO" id="GO:0005829">
    <property type="term" value="C:cytosol"/>
    <property type="evidence" value="ECO:0007669"/>
    <property type="project" value="TreeGrafter"/>
</dbReference>
<evidence type="ECO:0000259" key="22">
    <source>
        <dbReference type="PROSITE" id="PS50975"/>
    </source>
</evidence>
<reference evidence="23 24" key="1">
    <citation type="submission" date="2019-11" db="EMBL/GenBank/DDBJ databases">
        <authorList>
            <person name="Holert J."/>
        </authorList>
    </citation>
    <scope>NUCLEOTIDE SEQUENCE [LARGE SCALE GENOMIC DNA]</scope>
    <source>
        <strain evidence="23">SB11_3</strain>
    </source>
</reference>
<dbReference type="GO" id="GO:0005524">
    <property type="term" value="F:ATP binding"/>
    <property type="evidence" value="ECO:0007669"/>
    <property type="project" value="UniProtKB-UniRule"/>
</dbReference>
<dbReference type="Proteomes" id="UP000441399">
    <property type="component" value="Unassembled WGS sequence"/>
</dbReference>
<dbReference type="NCBIfam" id="TIGR01205">
    <property type="entry name" value="D_ala_D_alaTIGR"/>
    <property type="match status" value="1"/>
</dbReference>
<dbReference type="UniPathway" id="UPA00219"/>
<evidence type="ECO:0000256" key="13">
    <source>
        <dbReference type="ARBA" id="ARBA00022960"/>
    </source>
</evidence>
<comment type="pathway">
    <text evidence="4 18">Cell wall biogenesis; peptidoglycan biosynthesis.</text>
</comment>
<dbReference type="Pfam" id="PF07478">
    <property type="entry name" value="Dala_Dala_lig_C"/>
    <property type="match status" value="1"/>
</dbReference>